<feature type="compositionally biased region" description="Polar residues" evidence="1">
    <location>
        <begin position="96"/>
        <end position="113"/>
    </location>
</feature>
<accession>A0A8S0X2B7</accession>
<dbReference type="EMBL" id="CACVBS010000046">
    <property type="protein sequence ID" value="CAA7264912.1"/>
    <property type="molecule type" value="Genomic_DNA"/>
</dbReference>
<feature type="region of interest" description="Disordered" evidence="1">
    <location>
        <begin position="233"/>
        <end position="279"/>
    </location>
</feature>
<feature type="compositionally biased region" description="Polar residues" evidence="1">
    <location>
        <begin position="233"/>
        <end position="252"/>
    </location>
</feature>
<keyword evidence="3" id="KW-1185">Reference proteome</keyword>
<protein>
    <submittedName>
        <fullName evidence="2">Uncharacterized protein</fullName>
    </submittedName>
</protein>
<reference evidence="2 3" key="1">
    <citation type="submission" date="2020-01" db="EMBL/GenBank/DDBJ databases">
        <authorList>
            <person name="Gupta K D."/>
        </authorList>
    </citation>
    <scope>NUCLEOTIDE SEQUENCE [LARGE SCALE GENOMIC DNA]</scope>
</reference>
<evidence type="ECO:0000313" key="2">
    <source>
        <dbReference type="EMBL" id="CAA7264912.1"/>
    </source>
</evidence>
<evidence type="ECO:0000256" key="1">
    <source>
        <dbReference type="SAM" id="MobiDB-lite"/>
    </source>
</evidence>
<dbReference type="OrthoDB" id="2995992at2759"/>
<evidence type="ECO:0000313" key="3">
    <source>
        <dbReference type="Proteomes" id="UP000467700"/>
    </source>
</evidence>
<feature type="region of interest" description="Disordered" evidence="1">
    <location>
        <begin position="1"/>
        <end position="113"/>
    </location>
</feature>
<gene>
    <name evidence="2" type="ORF">AAE3_LOCUS6943</name>
</gene>
<sequence>MPSAVHTTTAVDQQQHAPQSLDSQPAPKKKFGAVFGSLRSRSAVRNSQDHPSSQGPSTTWRSVDIFRPYTNPARKESTSTSGRTSIATISFERDSTPTVAATSSSESQNTAGAVLRPTTSHPTVIDLAHDNSMKALDTNLPSSSRRAPVRMDTQDGPWSVSVAETPDDARSYSLYVKTPTHNLTLTRTAMELVDLDAKLRQSHPGVKIPALPIHPDSLPAPPKRKSTFLNTLSRLASPTSSKSQRQASNSRRMASGLGPTPLASPAVEVGDPFASFGEGEAATNGTAEAMNTPTPPSATSTAIAAYLTTVSNIPVLRMNRVWKRFVHVRTDDLESVRVERAIKRVRSDLAAHVGIPSKEKENVKYQRRARQGVCLRRASNSLRVPRRRLRKKTVLRRR</sequence>
<feature type="region of interest" description="Disordered" evidence="1">
    <location>
        <begin position="137"/>
        <end position="164"/>
    </location>
</feature>
<feature type="compositionally biased region" description="Polar residues" evidence="1">
    <location>
        <begin position="78"/>
        <end position="88"/>
    </location>
</feature>
<comment type="caution">
    <text evidence="2">The sequence shown here is derived from an EMBL/GenBank/DDBJ whole genome shotgun (WGS) entry which is preliminary data.</text>
</comment>
<feature type="region of interest" description="Disordered" evidence="1">
    <location>
        <begin position="206"/>
        <end position="225"/>
    </location>
</feature>
<name>A0A8S0X2B7_CYCAE</name>
<dbReference type="Proteomes" id="UP000467700">
    <property type="component" value="Unassembled WGS sequence"/>
</dbReference>
<organism evidence="2 3">
    <name type="scientific">Cyclocybe aegerita</name>
    <name type="common">Black poplar mushroom</name>
    <name type="synonym">Agrocybe aegerita</name>
    <dbReference type="NCBI Taxonomy" id="1973307"/>
    <lineage>
        <taxon>Eukaryota</taxon>
        <taxon>Fungi</taxon>
        <taxon>Dikarya</taxon>
        <taxon>Basidiomycota</taxon>
        <taxon>Agaricomycotina</taxon>
        <taxon>Agaricomycetes</taxon>
        <taxon>Agaricomycetidae</taxon>
        <taxon>Agaricales</taxon>
        <taxon>Agaricineae</taxon>
        <taxon>Bolbitiaceae</taxon>
        <taxon>Cyclocybe</taxon>
    </lineage>
</organism>
<feature type="compositionally biased region" description="Polar residues" evidence="1">
    <location>
        <begin position="1"/>
        <end position="23"/>
    </location>
</feature>
<proteinExistence type="predicted"/>
<dbReference type="AlphaFoldDB" id="A0A8S0X2B7"/>
<feature type="compositionally biased region" description="Polar residues" evidence="1">
    <location>
        <begin position="39"/>
        <end position="61"/>
    </location>
</feature>